<dbReference type="STRING" id="1619046.US42_C0009G0003"/>
<evidence type="ECO:0000313" key="1">
    <source>
        <dbReference type="EMBL" id="KKQ27413.1"/>
    </source>
</evidence>
<dbReference type="EMBL" id="LBSX01000009">
    <property type="protein sequence ID" value="KKQ27413.1"/>
    <property type="molecule type" value="Genomic_DNA"/>
</dbReference>
<dbReference type="AlphaFoldDB" id="A0A0G0G8J9"/>
<evidence type="ECO:0008006" key="3">
    <source>
        <dbReference type="Google" id="ProtNLM"/>
    </source>
</evidence>
<dbReference type="Pfam" id="PF04977">
    <property type="entry name" value="DivIC"/>
    <property type="match status" value="1"/>
</dbReference>
<dbReference type="Proteomes" id="UP000034849">
    <property type="component" value="Unassembled WGS sequence"/>
</dbReference>
<reference evidence="1 2" key="1">
    <citation type="journal article" date="2015" name="Nature">
        <title>rRNA introns, odd ribosomes, and small enigmatic genomes across a large radiation of phyla.</title>
        <authorList>
            <person name="Brown C.T."/>
            <person name="Hug L.A."/>
            <person name="Thomas B.C."/>
            <person name="Sharon I."/>
            <person name="Castelle C.J."/>
            <person name="Singh A."/>
            <person name="Wilkins M.J."/>
            <person name="Williams K.H."/>
            <person name="Banfield J.F."/>
        </authorList>
    </citation>
    <scope>NUCLEOTIDE SEQUENCE [LARGE SCALE GENOMIC DNA]</scope>
</reference>
<sequence length="135" mass="15853">MKRTGQSFIRRFFASRLFLVAGLLLLSLIAFGFARAYYQDYRLRNEIKSLQEQAKQLEKKRFESVEFLKYVSSPSFVEETARTELNMKKPGENVLIVTDTAPQKTITSSTTEEKVILLNNPIKWWYYFTHKSINN</sequence>
<organism evidence="1 2">
    <name type="scientific">Candidatus Magasanikbacteria bacterium GW2011_GWC2_37_14</name>
    <dbReference type="NCBI Taxonomy" id="1619046"/>
    <lineage>
        <taxon>Bacteria</taxon>
        <taxon>Candidatus Magasanikiibacteriota</taxon>
    </lineage>
</organism>
<protein>
    <recommendedName>
        <fullName evidence="3">Septum formation initiator</fullName>
    </recommendedName>
</protein>
<dbReference type="InterPro" id="IPR007060">
    <property type="entry name" value="FtsL/DivIC"/>
</dbReference>
<name>A0A0G0G8J9_9BACT</name>
<evidence type="ECO:0000313" key="2">
    <source>
        <dbReference type="Proteomes" id="UP000034849"/>
    </source>
</evidence>
<comment type="caution">
    <text evidence="1">The sequence shown here is derived from an EMBL/GenBank/DDBJ whole genome shotgun (WGS) entry which is preliminary data.</text>
</comment>
<proteinExistence type="predicted"/>
<accession>A0A0G0G8J9</accession>
<gene>
    <name evidence="1" type="ORF">US42_C0009G0003</name>
</gene>